<protein>
    <submittedName>
        <fullName evidence="1">Uncharacterized protein</fullName>
    </submittedName>
</protein>
<evidence type="ECO:0000313" key="1">
    <source>
        <dbReference type="EMBL" id="RMZ95841.1"/>
    </source>
</evidence>
<proteinExistence type="predicted"/>
<sequence>MKSQFLAICGSKIFDQNYFQFKNIYLIYISNLIELRFKKKLDSNKSSKNVFRLLSKFKI</sequence>
<evidence type="ECO:0000313" key="2">
    <source>
        <dbReference type="Proteomes" id="UP000276133"/>
    </source>
</evidence>
<dbReference type="AlphaFoldDB" id="A0A3M7P9S4"/>
<reference evidence="1 2" key="1">
    <citation type="journal article" date="2018" name="Sci. Rep.">
        <title>Genomic signatures of local adaptation to the degree of environmental predictability in rotifers.</title>
        <authorList>
            <person name="Franch-Gras L."/>
            <person name="Hahn C."/>
            <person name="Garcia-Roger E.M."/>
            <person name="Carmona M.J."/>
            <person name="Serra M."/>
            <person name="Gomez A."/>
        </authorList>
    </citation>
    <scope>NUCLEOTIDE SEQUENCE [LARGE SCALE GENOMIC DNA]</scope>
    <source>
        <strain evidence="1">HYR1</strain>
    </source>
</reference>
<name>A0A3M7P9S4_BRAPC</name>
<comment type="caution">
    <text evidence="1">The sequence shown here is derived from an EMBL/GenBank/DDBJ whole genome shotgun (WGS) entry which is preliminary data.</text>
</comment>
<dbReference type="EMBL" id="REGN01012330">
    <property type="protein sequence ID" value="RMZ95841.1"/>
    <property type="molecule type" value="Genomic_DNA"/>
</dbReference>
<keyword evidence="2" id="KW-1185">Reference proteome</keyword>
<organism evidence="1 2">
    <name type="scientific">Brachionus plicatilis</name>
    <name type="common">Marine rotifer</name>
    <name type="synonym">Brachionus muelleri</name>
    <dbReference type="NCBI Taxonomy" id="10195"/>
    <lineage>
        <taxon>Eukaryota</taxon>
        <taxon>Metazoa</taxon>
        <taxon>Spiralia</taxon>
        <taxon>Gnathifera</taxon>
        <taxon>Rotifera</taxon>
        <taxon>Eurotatoria</taxon>
        <taxon>Monogononta</taxon>
        <taxon>Pseudotrocha</taxon>
        <taxon>Ploima</taxon>
        <taxon>Brachionidae</taxon>
        <taxon>Brachionus</taxon>
    </lineage>
</organism>
<accession>A0A3M7P9S4</accession>
<gene>
    <name evidence="1" type="ORF">BpHYR1_001671</name>
</gene>
<dbReference type="Proteomes" id="UP000276133">
    <property type="component" value="Unassembled WGS sequence"/>
</dbReference>